<feature type="domain" description="F-box" evidence="1">
    <location>
        <begin position="32"/>
        <end position="75"/>
    </location>
</feature>
<accession>A0A165D425</accession>
<evidence type="ECO:0000259" key="1">
    <source>
        <dbReference type="Pfam" id="PF12937"/>
    </source>
</evidence>
<keyword evidence="3" id="KW-1185">Reference proteome</keyword>
<dbReference type="InParanoid" id="A0A165D425"/>
<dbReference type="Gene3D" id="1.20.1280.50">
    <property type="match status" value="1"/>
</dbReference>
<protein>
    <recommendedName>
        <fullName evidence="1">F-box domain-containing protein</fullName>
    </recommendedName>
</protein>
<gene>
    <name evidence="2" type="ORF">CALCODRAFT_104571</name>
</gene>
<dbReference type="Proteomes" id="UP000076842">
    <property type="component" value="Unassembled WGS sequence"/>
</dbReference>
<dbReference type="OrthoDB" id="2884925at2759"/>
<dbReference type="EMBL" id="KV424081">
    <property type="protein sequence ID" value="KZT52016.1"/>
    <property type="molecule type" value="Genomic_DNA"/>
</dbReference>
<organism evidence="2 3">
    <name type="scientific">Calocera cornea HHB12733</name>
    <dbReference type="NCBI Taxonomy" id="1353952"/>
    <lineage>
        <taxon>Eukaryota</taxon>
        <taxon>Fungi</taxon>
        <taxon>Dikarya</taxon>
        <taxon>Basidiomycota</taxon>
        <taxon>Agaricomycotina</taxon>
        <taxon>Dacrymycetes</taxon>
        <taxon>Dacrymycetales</taxon>
        <taxon>Dacrymycetaceae</taxon>
        <taxon>Calocera</taxon>
    </lineage>
</organism>
<evidence type="ECO:0000313" key="3">
    <source>
        <dbReference type="Proteomes" id="UP000076842"/>
    </source>
</evidence>
<name>A0A165D425_9BASI</name>
<dbReference type="SUPFAM" id="SSF81383">
    <property type="entry name" value="F-box domain"/>
    <property type="match status" value="1"/>
</dbReference>
<proteinExistence type="predicted"/>
<dbReference type="InterPro" id="IPR001810">
    <property type="entry name" value="F-box_dom"/>
</dbReference>
<dbReference type="Pfam" id="PF12937">
    <property type="entry name" value="F-box-like"/>
    <property type="match status" value="1"/>
</dbReference>
<evidence type="ECO:0000313" key="2">
    <source>
        <dbReference type="EMBL" id="KZT52016.1"/>
    </source>
</evidence>
<reference evidence="2 3" key="1">
    <citation type="journal article" date="2016" name="Mol. Biol. Evol.">
        <title>Comparative Genomics of Early-Diverging Mushroom-Forming Fungi Provides Insights into the Origins of Lignocellulose Decay Capabilities.</title>
        <authorList>
            <person name="Nagy L.G."/>
            <person name="Riley R."/>
            <person name="Tritt A."/>
            <person name="Adam C."/>
            <person name="Daum C."/>
            <person name="Floudas D."/>
            <person name="Sun H."/>
            <person name="Yadav J.S."/>
            <person name="Pangilinan J."/>
            <person name="Larsson K.H."/>
            <person name="Matsuura K."/>
            <person name="Barry K."/>
            <person name="Labutti K."/>
            <person name="Kuo R."/>
            <person name="Ohm R.A."/>
            <person name="Bhattacharya S.S."/>
            <person name="Shirouzu T."/>
            <person name="Yoshinaga Y."/>
            <person name="Martin F.M."/>
            <person name="Grigoriev I.V."/>
            <person name="Hibbett D.S."/>
        </authorList>
    </citation>
    <scope>NUCLEOTIDE SEQUENCE [LARGE SCALE GENOMIC DNA]</scope>
    <source>
        <strain evidence="2 3">HHB12733</strain>
    </source>
</reference>
<sequence>MSIASPRSKLFPNNINNILFLMPDTALPSLNDDILLEIFSYCRDVEPVTIWVVSHTCRQWRRVALEHSLLWTHIVVDRTTARYLGSTSALLWLDTWLQRAGPERDLDVVLNFTNISKSRVRKAKSLRVGSILLLASHHAYRWRTLTYTLMGEDGSLRTAPQGVPASQNQNPMLNELRKTLANMPRLQSVCFSQNFLSQGSPDITPQYVHSLLSPKAAPRLRRVALTNIVANNDAVSCWPMEELSYTFIGDSVLVVDLAAPLLHKYAASRLRLSGSPGALPLSQTDVPTLERLEVLTADLDVYLAEMVRHAPMPYLSELILLASNPRDPLLIKQNMQAHDRYSLQLLDELSQRPSASILKKISLSLPFRDIPWSSIAQFDGLEVLRIVKPSTDIFWLQYPSPLSMLYNPSTKPLGWVLPQLRLLFLEETEPYTFTRFGLTGGADYLVSETKRLFQRRSDVAKGSAAMTASLSIHLVGLEARLDIQM</sequence>
<dbReference type="InterPro" id="IPR036047">
    <property type="entry name" value="F-box-like_dom_sf"/>
</dbReference>
<dbReference type="AlphaFoldDB" id="A0A165D425"/>